<keyword evidence="2" id="KW-0521">NADP</keyword>
<comment type="similarity">
    <text evidence="1">Belongs to the shaker potassium channel beta subunit family.</text>
</comment>
<protein>
    <submittedName>
        <fullName evidence="5">L-glyceraldehyde 3-phosphate reductase</fullName>
        <ecNumber evidence="5">1.1.1.-</ecNumber>
    </submittedName>
</protein>
<evidence type="ECO:0000256" key="3">
    <source>
        <dbReference type="ARBA" id="ARBA00023002"/>
    </source>
</evidence>
<comment type="caution">
    <text evidence="5">The sequence shown here is derived from an EMBL/GenBank/DDBJ whole genome shotgun (WGS) entry which is preliminary data.</text>
</comment>
<keyword evidence="3 5" id="KW-0560">Oxidoreductase</keyword>
<dbReference type="EMBL" id="JACHHV010000002">
    <property type="protein sequence ID" value="MBB5887300.1"/>
    <property type="molecule type" value="Genomic_DNA"/>
</dbReference>
<evidence type="ECO:0000256" key="1">
    <source>
        <dbReference type="ARBA" id="ARBA00006515"/>
    </source>
</evidence>
<dbReference type="GO" id="GO:0016491">
    <property type="term" value="F:oxidoreductase activity"/>
    <property type="evidence" value="ECO:0007669"/>
    <property type="project" value="UniProtKB-KW"/>
</dbReference>
<dbReference type="Pfam" id="PF00248">
    <property type="entry name" value="Aldo_ket_red"/>
    <property type="match status" value="1"/>
</dbReference>
<dbReference type="Gene3D" id="3.20.20.100">
    <property type="entry name" value="NADP-dependent oxidoreductase domain"/>
    <property type="match status" value="1"/>
</dbReference>
<evidence type="ECO:0000259" key="4">
    <source>
        <dbReference type="Pfam" id="PF00248"/>
    </source>
</evidence>
<sequence>MSYRRVGSSGLLLPEISLGLWHNFGSLGDFENARDMLRTAFDNGITHFDLANNYGPEPGSAEINFGKIFHEDFENYRDELIISTKAGHLMWPGPYGDWGSRKSILASLDQSLERMNLNYVDIFYSHRPDPSTPIEETMGALKTALDSGKALYVGITKYNANQTKMALSVADKLGFRLLIHQTRYSIFNRGVEAELLDELENEKIGAIAFQPLSQGMLTDKYLNGIPEDSRIRKPGSSLKEEDMTEERLVQIRQLNDIARSRGQSLAQMAISWVLKKRPESRSTPISSALIGASSSKQILENLQALDKLEFSADELFLIDQISLKL</sequence>
<dbReference type="AlphaFoldDB" id="A0A841C7S9"/>
<dbReference type="PANTHER" id="PTHR43150">
    <property type="entry name" value="HYPERKINETIC, ISOFORM M"/>
    <property type="match status" value="1"/>
</dbReference>
<dbReference type="InterPro" id="IPR005399">
    <property type="entry name" value="K_chnl_volt-dep_bsu_KCNAB-rel"/>
</dbReference>
<dbReference type="GO" id="GO:0051596">
    <property type="term" value="P:methylglyoxal catabolic process"/>
    <property type="evidence" value="ECO:0007669"/>
    <property type="project" value="TreeGrafter"/>
</dbReference>
<reference evidence="5 6" key="1">
    <citation type="submission" date="2020-08" db="EMBL/GenBank/DDBJ databases">
        <title>Genomic Encyclopedia of Type Strains, Phase IV (KMG-IV): sequencing the most valuable type-strain genomes for metagenomic binning, comparative biology and taxonomic classification.</title>
        <authorList>
            <person name="Goeker M."/>
        </authorList>
    </citation>
    <scope>NUCLEOTIDE SEQUENCE [LARGE SCALE GENOMIC DNA]</scope>
    <source>
        <strain evidence="5 6">DSM 14925</strain>
    </source>
</reference>
<dbReference type="InterPro" id="IPR036812">
    <property type="entry name" value="NAD(P)_OxRdtase_dom_sf"/>
</dbReference>
<evidence type="ECO:0000256" key="2">
    <source>
        <dbReference type="ARBA" id="ARBA00022857"/>
    </source>
</evidence>
<gene>
    <name evidence="5" type="ORF">HNQ37_000170</name>
</gene>
<dbReference type="PANTHER" id="PTHR43150:SF4">
    <property type="entry name" value="L-GLYCERALDEHYDE 3-PHOSPHATE REDUCTASE"/>
    <property type="match status" value="1"/>
</dbReference>
<keyword evidence="6" id="KW-1185">Reference proteome</keyword>
<evidence type="ECO:0000313" key="6">
    <source>
        <dbReference type="Proteomes" id="UP000562464"/>
    </source>
</evidence>
<accession>A0A841C7S9</accession>
<name>A0A841C7S9_9LACT</name>
<proteinExistence type="inferred from homology"/>
<dbReference type="Proteomes" id="UP000562464">
    <property type="component" value="Unassembled WGS sequence"/>
</dbReference>
<evidence type="ECO:0000313" key="5">
    <source>
        <dbReference type="EMBL" id="MBB5887300.1"/>
    </source>
</evidence>
<dbReference type="SUPFAM" id="SSF51430">
    <property type="entry name" value="NAD(P)-linked oxidoreductase"/>
    <property type="match status" value="1"/>
</dbReference>
<dbReference type="EC" id="1.1.1.-" evidence="5"/>
<dbReference type="InterPro" id="IPR023210">
    <property type="entry name" value="NADP_OxRdtase_dom"/>
</dbReference>
<organism evidence="5 6">
    <name type="scientific">Lactovum miscens</name>
    <dbReference type="NCBI Taxonomy" id="190387"/>
    <lineage>
        <taxon>Bacteria</taxon>
        <taxon>Bacillati</taxon>
        <taxon>Bacillota</taxon>
        <taxon>Bacilli</taxon>
        <taxon>Lactobacillales</taxon>
        <taxon>Streptococcaceae</taxon>
        <taxon>Lactovum</taxon>
    </lineage>
</organism>
<feature type="domain" description="NADP-dependent oxidoreductase" evidence="4">
    <location>
        <begin position="15"/>
        <end position="321"/>
    </location>
</feature>